<dbReference type="InParanoid" id="A0A3Q7I2P6"/>
<dbReference type="PaxDb" id="4081-Solyc09g040190.1.1"/>
<dbReference type="Proteomes" id="UP000004994">
    <property type="component" value="Chromosome 9"/>
</dbReference>
<accession>A0A3Q7I2P6</accession>
<evidence type="ECO:0000256" key="1">
    <source>
        <dbReference type="SAM" id="MobiDB-lite"/>
    </source>
</evidence>
<proteinExistence type="predicted"/>
<feature type="region of interest" description="Disordered" evidence="1">
    <location>
        <begin position="1"/>
        <end position="36"/>
    </location>
</feature>
<name>A0A3Q7I2P6_SOLLC</name>
<reference evidence="2" key="2">
    <citation type="submission" date="2019-01" db="UniProtKB">
        <authorList>
            <consortium name="EnsemblPlants"/>
        </authorList>
    </citation>
    <scope>IDENTIFICATION</scope>
    <source>
        <strain evidence="2">cv. Heinz 1706</strain>
    </source>
</reference>
<dbReference type="Gramene" id="Solyc09g040190.1.1">
    <property type="protein sequence ID" value="Solyc09g040190.1.1.1"/>
    <property type="gene ID" value="Solyc09g040190.1"/>
</dbReference>
<evidence type="ECO:0000313" key="2">
    <source>
        <dbReference type="EnsemblPlants" id="Solyc09g040190.1.1.1"/>
    </source>
</evidence>
<sequence length="67" mass="7758">MSPKDEKKPAEIRPAPEKTNIAEKSHEEQNAQDEKKLTKNNIVVVGDIKKKRLKQFKQLFALLFLLN</sequence>
<reference evidence="2" key="1">
    <citation type="journal article" date="2012" name="Nature">
        <title>The tomato genome sequence provides insights into fleshy fruit evolution.</title>
        <authorList>
            <consortium name="Tomato Genome Consortium"/>
        </authorList>
    </citation>
    <scope>NUCLEOTIDE SEQUENCE [LARGE SCALE GENOMIC DNA]</scope>
    <source>
        <strain evidence="2">cv. Heinz 1706</strain>
    </source>
</reference>
<protein>
    <submittedName>
        <fullName evidence="2">Uncharacterized protein</fullName>
    </submittedName>
</protein>
<dbReference type="AlphaFoldDB" id="A0A3Q7I2P6"/>
<organism evidence="2">
    <name type="scientific">Solanum lycopersicum</name>
    <name type="common">Tomato</name>
    <name type="synonym">Lycopersicon esculentum</name>
    <dbReference type="NCBI Taxonomy" id="4081"/>
    <lineage>
        <taxon>Eukaryota</taxon>
        <taxon>Viridiplantae</taxon>
        <taxon>Streptophyta</taxon>
        <taxon>Embryophyta</taxon>
        <taxon>Tracheophyta</taxon>
        <taxon>Spermatophyta</taxon>
        <taxon>Magnoliopsida</taxon>
        <taxon>eudicotyledons</taxon>
        <taxon>Gunneridae</taxon>
        <taxon>Pentapetalae</taxon>
        <taxon>asterids</taxon>
        <taxon>lamiids</taxon>
        <taxon>Solanales</taxon>
        <taxon>Solanaceae</taxon>
        <taxon>Solanoideae</taxon>
        <taxon>Solaneae</taxon>
        <taxon>Solanum</taxon>
        <taxon>Solanum subgen. Lycopersicon</taxon>
    </lineage>
</organism>
<keyword evidence="3" id="KW-1185">Reference proteome</keyword>
<dbReference type="EnsemblPlants" id="Solyc09g040190.1.1">
    <property type="protein sequence ID" value="Solyc09g040190.1.1.1"/>
    <property type="gene ID" value="Solyc09g040190.1"/>
</dbReference>
<evidence type="ECO:0000313" key="3">
    <source>
        <dbReference type="Proteomes" id="UP000004994"/>
    </source>
</evidence>